<evidence type="ECO:0000313" key="6">
    <source>
        <dbReference type="Proteomes" id="UP000067444"/>
    </source>
</evidence>
<dbReference type="EMBL" id="CP012160">
    <property type="protein sequence ID" value="AKS45457.1"/>
    <property type="molecule type" value="Genomic_DNA"/>
</dbReference>
<dbReference type="GO" id="GO:0003677">
    <property type="term" value="F:DNA binding"/>
    <property type="evidence" value="ECO:0007669"/>
    <property type="project" value="UniProtKB-KW"/>
</dbReference>
<dbReference type="PANTHER" id="PTHR30579:SF7">
    <property type="entry name" value="HTH-TYPE TRANSCRIPTIONAL REGULATOR LRHA-RELATED"/>
    <property type="match status" value="1"/>
</dbReference>
<evidence type="ECO:0000313" key="5">
    <source>
        <dbReference type="EMBL" id="AKS45457.1"/>
    </source>
</evidence>
<dbReference type="OrthoDB" id="8097684at2"/>
<protein>
    <submittedName>
        <fullName evidence="5">HTH-type transcriptional regulator YofA</fullName>
    </submittedName>
</protein>
<gene>
    <name evidence="5" type="primary">yofA</name>
    <name evidence="5" type="ORF">OSB_08980</name>
</gene>
<name>A0A0K0Y3K0_9RHOB</name>
<keyword evidence="3" id="KW-0238">DNA-binding</keyword>
<dbReference type="InterPro" id="IPR005119">
    <property type="entry name" value="LysR_subst-bd"/>
</dbReference>
<dbReference type="GO" id="GO:0003700">
    <property type="term" value="F:DNA-binding transcription factor activity"/>
    <property type="evidence" value="ECO:0007669"/>
    <property type="project" value="InterPro"/>
</dbReference>
<dbReference type="FunFam" id="1.10.10.10:FF:000001">
    <property type="entry name" value="LysR family transcriptional regulator"/>
    <property type="match status" value="1"/>
</dbReference>
<evidence type="ECO:0000256" key="3">
    <source>
        <dbReference type="ARBA" id="ARBA00023125"/>
    </source>
</evidence>
<dbReference type="PROSITE" id="PS50931">
    <property type="entry name" value="HTH_LYSR"/>
    <property type="match status" value="1"/>
</dbReference>
<keyword evidence="2" id="KW-0805">Transcription regulation</keyword>
<dbReference type="AlphaFoldDB" id="A0A0K0Y3K0"/>
<dbReference type="Pfam" id="PF03466">
    <property type="entry name" value="LysR_substrate"/>
    <property type="match status" value="1"/>
</dbReference>
<accession>A0A0K0Y3K0</accession>
<dbReference type="PRINTS" id="PR00039">
    <property type="entry name" value="HTHLYSR"/>
</dbReference>
<dbReference type="InterPro" id="IPR036388">
    <property type="entry name" value="WH-like_DNA-bd_sf"/>
</dbReference>
<dbReference type="InterPro" id="IPR050176">
    <property type="entry name" value="LTTR"/>
</dbReference>
<dbReference type="InterPro" id="IPR000847">
    <property type="entry name" value="LysR_HTH_N"/>
</dbReference>
<keyword evidence="4" id="KW-0804">Transcription</keyword>
<comment type="similarity">
    <text evidence="1">Belongs to the LysR transcriptional regulatory family.</text>
</comment>
<evidence type="ECO:0000256" key="1">
    <source>
        <dbReference type="ARBA" id="ARBA00009437"/>
    </source>
</evidence>
<dbReference type="KEGG" id="otm:OSB_08980"/>
<dbReference type="Pfam" id="PF00126">
    <property type="entry name" value="HTH_1"/>
    <property type="match status" value="1"/>
</dbReference>
<dbReference type="InterPro" id="IPR036390">
    <property type="entry name" value="WH_DNA-bd_sf"/>
</dbReference>
<dbReference type="SUPFAM" id="SSF53850">
    <property type="entry name" value="Periplasmic binding protein-like II"/>
    <property type="match status" value="1"/>
</dbReference>
<dbReference type="PANTHER" id="PTHR30579">
    <property type="entry name" value="TRANSCRIPTIONAL REGULATOR"/>
    <property type="match status" value="1"/>
</dbReference>
<dbReference type="Proteomes" id="UP000067444">
    <property type="component" value="Chromosome"/>
</dbReference>
<evidence type="ECO:0000256" key="2">
    <source>
        <dbReference type="ARBA" id="ARBA00023015"/>
    </source>
</evidence>
<dbReference type="SUPFAM" id="SSF46785">
    <property type="entry name" value="Winged helix' DNA-binding domain"/>
    <property type="match status" value="1"/>
</dbReference>
<reference evidence="5 6" key="1">
    <citation type="journal article" date="2015" name="Genome Announc.">
        <title>Closed Genome Sequence of Octadecabacter temperatus SB1, the First Mesophilic Species of the Genus Octadecabacter.</title>
        <authorList>
            <person name="Voget S."/>
            <person name="Billerbeck S."/>
            <person name="Simon M."/>
            <person name="Daniel R."/>
        </authorList>
    </citation>
    <scope>NUCLEOTIDE SEQUENCE [LARGE SCALE GENOMIC DNA]</scope>
    <source>
        <strain evidence="5 6">SB1</strain>
    </source>
</reference>
<dbReference type="Gene3D" id="3.40.190.10">
    <property type="entry name" value="Periplasmic binding protein-like II"/>
    <property type="match status" value="2"/>
</dbReference>
<keyword evidence="6" id="KW-1185">Reference proteome</keyword>
<evidence type="ECO:0000256" key="4">
    <source>
        <dbReference type="ARBA" id="ARBA00023163"/>
    </source>
</evidence>
<dbReference type="STRING" id="1458307.OSB_08980"/>
<dbReference type="PATRIC" id="fig|1458307.3.peg.911"/>
<proteinExistence type="inferred from homology"/>
<dbReference type="Gene3D" id="1.10.10.10">
    <property type="entry name" value="Winged helix-like DNA-binding domain superfamily/Winged helix DNA-binding domain"/>
    <property type="match status" value="1"/>
</dbReference>
<organism evidence="5 6">
    <name type="scientific">Octadecabacter temperatus</name>
    <dbReference type="NCBI Taxonomy" id="1458307"/>
    <lineage>
        <taxon>Bacteria</taxon>
        <taxon>Pseudomonadati</taxon>
        <taxon>Pseudomonadota</taxon>
        <taxon>Alphaproteobacteria</taxon>
        <taxon>Rhodobacterales</taxon>
        <taxon>Roseobacteraceae</taxon>
        <taxon>Octadecabacter</taxon>
    </lineage>
</organism>
<dbReference type="RefSeq" id="WP_049833846.1">
    <property type="nucleotide sequence ID" value="NZ_CP012160.1"/>
</dbReference>
<sequence>MARNLDLTALRSFVTVADAGGVTKAAGVLNLTQSAVSMQLKRLEESLDLSLLDRSARQISVTAEGEQLLSYARRMLSLNDEALQRMTADEYEGEITLGVPHDIIDPYIPHVLRRFAADFPRMKIHLVSEPTKALRTMFGRGECDAIITTEAEPGPGGESLVTLPLVWVGAVGGTAWKQRPLPVAFCSNCIFRSGVLKRMDDASFGWEMVVESQTDTAIEAVVSADLAVHAVIKGVYARQTVPVPSEANLPDPGKSQIVLYMQSKEDPVQAALHDMIRESYMSEWASTAAKLRSV</sequence>